<dbReference type="OrthoDB" id="1431247at2759"/>
<dbReference type="STRING" id="299467.A0A443RZX1"/>
<comment type="similarity">
    <text evidence="2 3">Belongs to the small heat shock protein (HSP20) family.</text>
</comment>
<dbReference type="GO" id="GO:0042026">
    <property type="term" value="P:protein refolding"/>
    <property type="evidence" value="ECO:0007669"/>
    <property type="project" value="TreeGrafter"/>
</dbReference>
<dbReference type="PANTHER" id="PTHR45640:SF13">
    <property type="entry name" value="HEAT SHOCK PROTEIN 22-RELATED"/>
    <property type="match status" value="1"/>
</dbReference>
<dbReference type="CDD" id="cd06526">
    <property type="entry name" value="metazoan_ACD"/>
    <property type="match status" value="1"/>
</dbReference>
<dbReference type="Gene3D" id="2.60.40.790">
    <property type="match status" value="1"/>
</dbReference>
<dbReference type="InterPro" id="IPR003090">
    <property type="entry name" value="Alpha-crystallin_N"/>
</dbReference>
<dbReference type="PRINTS" id="PR00299">
    <property type="entry name" value="ACRYSTALLIN"/>
</dbReference>
<sequence length="195" mass="21600">MANRGMLSPVIRPSSDWWDLWDIPARIADQHFGVGISGDELVPAPFNPFYLRPRRQLIRQLSERAHPMAGVSEIRNEGNEFRVQLDVSHFTPEELTVKAVDDNAIVIEGKHEEKQDEHGFVSRQFTRKYVLPKDCEVQKIVSSLTPEGILVVTAPKKAIEPPPKANETPIPITVCASPPPPLVSPQPAAPAAPLP</sequence>
<dbReference type="SUPFAM" id="SSF49764">
    <property type="entry name" value="HSP20-like chaperones"/>
    <property type="match status" value="1"/>
</dbReference>
<keyword evidence="1" id="KW-0346">Stress response</keyword>
<accession>A0A443RZX1</accession>
<evidence type="ECO:0000256" key="1">
    <source>
        <dbReference type="ARBA" id="ARBA00023016"/>
    </source>
</evidence>
<name>A0A443RZX1_9ACAR</name>
<dbReference type="GO" id="GO:0009408">
    <property type="term" value="P:response to heat"/>
    <property type="evidence" value="ECO:0007669"/>
    <property type="project" value="TreeGrafter"/>
</dbReference>
<dbReference type="InterPro" id="IPR008978">
    <property type="entry name" value="HSP20-like_chaperone"/>
</dbReference>
<evidence type="ECO:0000313" key="6">
    <source>
        <dbReference type="EMBL" id="RWS20825.1"/>
    </source>
</evidence>
<evidence type="ECO:0000259" key="5">
    <source>
        <dbReference type="PROSITE" id="PS01031"/>
    </source>
</evidence>
<dbReference type="AlphaFoldDB" id="A0A443RZX1"/>
<gene>
    <name evidence="6" type="ORF">B4U80_04855</name>
</gene>
<comment type="caution">
    <text evidence="6">The sequence shown here is derived from an EMBL/GenBank/DDBJ whole genome shotgun (WGS) entry which is preliminary data.</text>
</comment>
<dbReference type="InterPro" id="IPR002068">
    <property type="entry name" value="A-crystallin/Hsp20_dom"/>
</dbReference>
<keyword evidence="7" id="KW-1185">Reference proteome</keyword>
<evidence type="ECO:0000256" key="2">
    <source>
        <dbReference type="PROSITE-ProRule" id="PRU00285"/>
    </source>
</evidence>
<dbReference type="PANTHER" id="PTHR45640">
    <property type="entry name" value="HEAT SHOCK PROTEIN HSP-12.2-RELATED"/>
    <property type="match status" value="1"/>
</dbReference>
<evidence type="ECO:0000256" key="3">
    <source>
        <dbReference type="RuleBase" id="RU003616"/>
    </source>
</evidence>
<organism evidence="6 7">
    <name type="scientific">Leptotrombidium deliense</name>
    <dbReference type="NCBI Taxonomy" id="299467"/>
    <lineage>
        <taxon>Eukaryota</taxon>
        <taxon>Metazoa</taxon>
        <taxon>Ecdysozoa</taxon>
        <taxon>Arthropoda</taxon>
        <taxon>Chelicerata</taxon>
        <taxon>Arachnida</taxon>
        <taxon>Acari</taxon>
        <taxon>Acariformes</taxon>
        <taxon>Trombidiformes</taxon>
        <taxon>Prostigmata</taxon>
        <taxon>Anystina</taxon>
        <taxon>Parasitengona</taxon>
        <taxon>Trombiculoidea</taxon>
        <taxon>Trombiculidae</taxon>
        <taxon>Leptotrombidium</taxon>
    </lineage>
</organism>
<proteinExistence type="inferred from homology"/>
<dbReference type="InterPro" id="IPR001436">
    <property type="entry name" value="Alpha-crystallin/sHSP_animal"/>
</dbReference>
<evidence type="ECO:0000313" key="7">
    <source>
        <dbReference type="Proteomes" id="UP000288716"/>
    </source>
</evidence>
<dbReference type="GO" id="GO:0005634">
    <property type="term" value="C:nucleus"/>
    <property type="evidence" value="ECO:0007669"/>
    <property type="project" value="TreeGrafter"/>
</dbReference>
<dbReference type="VEuPathDB" id="VectorBase:LDEU011215"/>
<feature type="compositionally biased region" description="Pro residues" evidence="4">
    <location>
        <begin position="177"/>
        <end position="195"/>
    </location>
</feature>
<protein>
    <submittedName>
        <fullName evidence="6">Protein lethal(2)essential for life-like protein</fullName>
    </submittedName>
</protein>
<dbReference type="Proteomes" id="UP000288716">
    <property type="component" value="Unassembled WGS sequence"/>
</dbReference>
<feature type="region of interest" description="Disordered" evidence="4">
    <location>
        <begin position="159"/>
        <end position="195"/>
    </location>
</feature>
<dbReference type="Pfam" id="PF00011">
    <property type="entry name" value="HSP20"/>
    <property type="match status" value="1"/>
</dbReference>
<dbReference type="GO" id="GO:0005212">
    <property type="term" value="F:structural constituent of eye lens"/>
    <property type="evidence" value="ECO:0007669"/>
    <property type="project" value="InterPro"/>
</dbReference>
<feature type="domain" description="SHSP" evidence="5">
    <location>
        <begin position="62"/>
        <end position="173"/>
    </location>
</feature>
<evidence type="ECO:0000256" key="4">
    <source>
        <dbReference type="SAM" id="MobiDB-lite"/>
    </source>
</evidence>
<reference evidence="6 7" key="1">
    <citation type="journal article" date="2018" name="Gigascience">
        <title>Genomes of trombidid mites reveal novel predicted allergens and laterally-transferred genes associated with secondary metabolism.</title>
        <authorList>
            <person name="Dong X."/>
            <person name="Chaisiri K."/>
            <person name="Xia D."/>
            <person name="Armstrong S.D."/>
            <person name="Fang Y."/>
            <person name="Donnelly M.J."/>
            <person name="Kadowaki T."/>
            <person name="McGarry J.W."/>
            <person name="Darby A.C."/>
            <person name="Makepeace B.L."/>
        </authorList>
    </citation>
    <scope>NUCLEOTIDE SEQUENCE [LARGE SCALE GENOMIC DNA]</scope>
    <source>
        <strain evidence="6">UoL-UT</strain>
    </source>
</reference>
<dbReference type="Pfam" id="PF00525">
    <property type="entry name" value="Crystallin"/>
    <property type="match status" value="1"/>
</dbReference>
<dbReference type="GO" id="GO:0005737">
    <property type="term" value="C:cytoplasm"/>
    <property type="evidence" value="ECO:0007669"/>
    <property type="project" value="TreeGrafter"/>
</dbReference>
<dbReference type="PROSITE" id="PS01031">
    <property type="entry name" value="SHSP"/>
    <property type="match status" value="1"/>
</dbReference>
<dbReference type="EMBL" id="NCKV01015283">
    <property type="protein sequence ID" value="RWS20825.1"/>
    <property type="molecule type" value="Genomic_DNA"/>
</dbReference>
<dbReference type="GO" id="GO:0051082">
    <property type="term" value="F:unfolded protein binding"/>
    <property type="evidence" value="ECO:0007669"/>
    <property type="project" value="TreeGrafter"/>
</dbReference>